<evidence type="ECO:0000313" key="4">
    <source>
        <dbReference type="EMBL" id="TFB94438.1"/>
    </source>
</evidence>
<dbReference type="OrthoDB" id="9807790at2"/>
<dbReference type="InterPro" id="IPR003593">
    <property type="entry name" value="AAA+_ATPase"/>
</dbReference>
<dbReference type="GO" id="GO:0003677">
    <property type="term" value="F:DNA binding"/>
    <property type="evidence" value="ECO:0007669"/>
    <property type="project" value="InterPro"/>
</dbReference>
<dbReference type="EMBL" id="SOFF01000006">
    <property type="protein sequence ID" value="TFB94438.1"/>
    <property type="molecule type" value="Genomic_DNA"/>
</dbReference>
<evidence type="ECO:0000256" key="3">
    <source>
        <dbReference type="ARBA" id="ARBA00022840"/>
    </source>
</evidence>
<dbReference type="Gene3D" id="3.40.50.300">
    <property type="entry name" value="P-loop containing nucleotide triphosphate hydrolases"/>
    <property type="match status" value="4"/>
</dbReference>
<accession>A0A1H8L814</accession>
<dbReference type="RefSeq" id="WP_092112417.1">
    <property type="nucleotide sequence ID" value="NZ_FOCN01000025.1"/>
</dbReference>
<keyword evidence="2" id="KW-0547">Nucleotide-binding</keyword>
<dbReference type="Gene3D" id="2.60.200.20">
    <property type="match status" value="1"/>
</dbReference>
<dbReference type="STRING" id="1424661.SAMN05216281_1256"/>
<dbReference type="InterPro" id="IPR008984">
    <property type="entry name" value="SMAD_FHA_dom_sf"/>
</dbReference>
<proteinExistence type="predicted"/>
<dbReference type="InterPro" id="IPR027417">
    <property type="entry name" value="P-loop_NTPase"/>
</dbReference>
<dbReference type="CDD" id="cd01127">
    <property type="entry name" value="TrwB_TraG_TraD_VirD4"/>
    <property type="match status" value="1"/>
</dbReference>
<keyword evidence="5" id="KW-1185">Reference proteome</keyword>
<dbReference type="SUPFAM" id="SSF49879">
    <property type="entry name" value="SMAD/FHA domain"/>
    <property type="match status" value="1"/>
</dbReference>
<dbReference type="Pfam" id="PF00498">
    <property type="entry name" value="FHA"/>
    <property type="match status" value="1"/>
</dbReference>
<evidence type="ECO:0000313" key="5">
    <source>
        <dbReference type="Proteomes" id="UP000297654"/>
    </source>
</evidence>
<evidence type="ECO:0000256" key="1">
    <source>
        <dbReference type="ARBA" id="ARBA00022553"/>
    </source>
</evidence>
<dbReference type="Proteomes" id="UP000297654">
    <property type="component" value="Unassembled WGS sequence"/>
</dbReference>
<reference evidence="4 5" key="1">
    <citation type="submission" date="2019-03" db="EMBL/GenBank/DDBJ databases">
        <title>Genomics of glacier-inhabiting Cryobacterium strains.</title>
        <authorList>
            <person name="Liu Q."/>
            <person name="Xin Y.-H."/>
        </authorList>
    </citation>
    <scope>NUCLEOTIDE SEQUENCE [LARGE SCALE GENOMIC DNA]</scope>
    <source>
        <strain evidence="4 5">Hh15</strain>
    </source>
</reference>
<protein>
    <submittedName>
        <fullName evidence="4">FHA domain-containing protein</fullName>
    </submittedName>
</protein>
<dbReference type="SUPFAM" id="SSF52540">
    <property type="entry name" value="P-loop containing nucleoside triphosphate hydrolases"/>
    <property type="match status" value="3"/>
</dbReference>
<gene>
    <name evidence="4" type="ORF">E3O10_01295</name>
</gene>
<dbReference type="InterPro" id="IPR000253">
    <property type="entry name" value="FHA_dom"/>
</dbReference>
<dbReference type="InterPro" id="IPR002543">
    <property type="entry name" value="FtsK_dom"/>
</dbReference>
<name>A0A1H8L814_9MICO</name>
<evidence type="ECO:0000256" key="2">
    <source>
        <dbReference type="ARBA" id="ARBA00022741"/>
    </source>
</evidence>
<dbReference type="GO" id="GO:0005524">
    <property type="term" value="F:ATP binding"/>
    <property type="evidence" value="ECO:0007669"/>
    <property type="project" value="UniProtKB-UniRule"/>
</dbReference>
<dbReference type="PANTHER" id="PTHR22683">
    <property type="entry name" value="SPORULATION PROTEIN RELATED"/>
    <property type="match status" value="1"/>
</dbReference>
<dbReference type="SMART" id="SM00240">
    <property type="entry name" value="FHA"/>
    <property type="match status" value="1"/>
</dbReference>
<dbReference type="InterPro" id="IPR050206">
    <property type="entry name" value="FtsK/SpoIIIE/SftA"/>
</dbReference>
<dbReference type="SMART" id="SM00382">
    <property type="entry name" value="AAA"/>
    <property type="match status" value="3"/>
</dbReference>
<comment type="caution">
    <text evidence="4">The sequence shown here is derived from an EMBL/GenBank/DDBJ whole genome shotgun (WGS) entry which is preliminary data.</text>
</comment>
<dbReference type="CDD" id="cd00060">
    <property type="entry name" value="FHA"/>
    <property type="match status" value="1"/>
</dbReference>
<dbReference type="PANTHER" id="PTHR22683:SF1">
    <property type="entry name" value="TYPE VII SECRETION SYSTEM PROTEIN ESSC"/>
    <property type="match status" value="1"/>
</dbReference>
<sequence length="1531" mass="162737">MKLRVSLAELPTGSRQQRQDITLTADVTATVGEVARGLVRAGVGDPRLMGYAVHRHAPLTLRVAFPNRPGLILDAGDPLGKSGIQSGSMVEPVLESSPGAGQRTKTPVATVTVLSGEQSGVAFSIAQGENFLGRDRANRVELHDPSVSRRHAALRAEDGALTFEDLGSANGSFLLDDMSTRQTRVTKVRIQQRSVFLLGDVQVSVEVGPPAVDGPDLEAFVAHLQSPRVDPVHIPAPIALPEPPDPPEPARFPLIAMLAPLVMGAVLFAVTHSALSLVFIALSPIIMLGTWFDNRLTRRRTFRKMQREFDEGLQLATDDLIVARDTEHQARNRESVSPAELLSLPLQPDGLLWSRRPEHRAFLELRLGKAEMPSRKKIEIPARGKIAAETWKQLTALQDRFSTISDVPVLERLDRCGSLGVAGPRFWSESVARSLLVQLLALHSPADLTFTVFANQEQSQSSWAWLKWLPHADSVYSPLQVPHLADDERSSAVLLTALEGLIATRAGAAPGAMVRSRVADSASDLSERLAPVSAPAPTPAVIVLVLTDSEIDRTRLVGLAEDGADVAVHIIWVAEHLGAVPGACRTTVEKYDNTWRVHFVRQGETVTLNQIDAVETPVAEIFGRAIAPFVDAGARVLDESDFPRSVTLGQILSRDVMGASDEVLANWRSTDSLVSHWEAGREREPGQLAAVVGQGGAGTVALDLRVHGPHALVGGTTGSGKSEFLQTWILSLAAQYSPDRLTFLLVDYKGGAAFAECTTLPHTVGLVTDLNTHLVRRALTSLRAELRYREELLAAKGAKDLIALERRSDSDAPPALVIVIDEFAALASEIPEFVDGVIDVAQRGRSLGLHLVLATQRPAGVIKDNLRANTNLRIGLRMADPADSTDVLGVTAAAEFAPDTPGRAAVKIGAGTLTHFQTGYLGGRSEAQHQEPVEVRTLGFGEHAPWALQPEVRTQRRSAKKGPRDIEVLTAHIQQAAARAQVASPRKPWVDQLPATVSLQALAVAGPAADGTVQANNGPLRIIAGLIDEPHLQRQSPYMCVLGEVGNVVIYGGGGSGKTTALLTIAAATIAADPSAHIYGIDASGGGLDILAQLPNTGDILLSDERDRVVRLLGMLRSLISDRAAAQLASPPVLLLIDGFSAFRDAYEHIGGGADPFADLVEITRSGRSVGVHVVFTSERSSGFPTSLASSIPERLVLRLAAESDYQMLGVSPGIFEGAPAGRAVRIGADDEIQLAVPGLSNDPADTGAALAHLAEAQRAVPGLAPAPVPRIPEAIHRIDLSAPGLTGAPFAIDTVQLKPFAAPQGGFLLVTGPAGSGRTTAIASLLEAFEVQARTSDQLLDAILISPNRSTLRQLPIWQETADSPERREVVIENLTRSLGGSSPAPVGLSLMPLIGTSLPLAATQSAEPVAAPQFPTPGHRGVVVIEDIGGFDGSGNERALAQLLKSLRRSELTVVVEGENATLGTVWELASPLRGARWALALQPDANDTPSVFTTPFTHARRANFPPGRGFLIEGGKITGVHIALPKPL</sequence>
<organism evidence="4 5">
    <name type="scientific">Cryobacterium luteum</name>
    <dbReference type="NCBI Taxonomy" id="1424661"/>
    <lineage>
        <taxon>Bacteria</taxon>
        <taxon>Bacillati</taxon>
        <taxon>Actinomycetota</taxon>
        <taxon>Actinomycetes</taxon>
        <taxon>Micrococcales</taxon>
        <taxon>Microbacteriaceae</taxon>
        <taxon>Cryobacterium</taxon>
    </lineage>
</organism>
<dbReference type="Pfam" id="PF01580">
    <property type="entry name" value="FtsK_SpoIIIE"/>
    <property type="match status" value="2"/>
</dbReference>
<dbReference type="PROSITE" id="PS50006">
    <property type="entry name" value="FHA_DOMAIN"/>
    <property type="match status" value="1"/>
</dbReference>
<dbReference type="PROSITE" id="PS50901">
    <property type="entry name" value="FTSK"/>
    <property type="match status" value="2"/>
</dbReference>
<keyword evidence="1" id="KW-0597">Phosphoprotein</keyword>
<keyword evidence="3" id="KW-0067">ATP-binding</keyword>